<keyword evidence="4" id="KW-1185">Reference proteome</keyword>
<evidence type="ECO:0000256" key="1">
    <source>
        <dbReference type="SAM" id="Phobius"/>
    </source>
</evidence>
<proteinExistence type="predicted"/>
<feature type="transmembrane region" description="Helical" evidence="1">
    <location>
        <begin position="54"/>
        <end position="73"/>
    </location>
</feature>
<keyword evidence="1" id="KW-0472">Membrane</keyword>
<dbReference type="EMBL" id="VTRV01000081">
    <property type="protein sequence ID" value="TZF89580.1"/>
    <property type="molecule type" value="Genomic_DNA"/>
</dbReference>
<gene>
    <name evidence="3" type="ORF">FW784_08620</name>
</gene>
<keyword evidence="1" id="KW-0812">Transmembrane</keyword>
<sequence length="108" mass="11412">MSLRAVLITSLAALAVLFAAWFAASAEPVAFVVFALPVLACLGGVLARRRTAGFWSGVLALLWFSHGVMVAWTRPGERAYALGEVVLSLLIVAAASLPGLRSRFGRRG</sequence>
<feature type="transmembrane region" description="Helical" evidence="1">
    <location>
        <begin position="29"/>
        <end position="47"/>
    </location>
</feature>
<reference evidence="3 4" key="1">
    <citation type="submission" date="2019-08" db="EMBL/GenBank/DDBJ databases">
        <title>Draft genome sequence of Lysobacter sp. UKS-15.</title>
        <authorList>
            <person name="Im W.-T."/>
        </authorList>
    </citation>
    <scope>NUCLEOTIDE SEQUENCE [LARGE SCALE GENOMIC DNA]</scope>
    <source>
        <strain evidence="3 4">UKS-15</strain>
    </source>
</reference>
<keyword evidence="2" id="KW-0732">Signal</keyword>
<feature type="chain" id="PRO_5022722850" evidence="2">
    <location>
        <begin position="27"/>
        <end position="108"/>
    </location>
</feature>
<protein>
    <submittedName>
        <fullName evidence="3">DUF2069 domain-containing protein</fullName>
    </submittedName>
</protein>
<name>A0A5D8Z4L5_9GAMM</name>
<dbReference type="InterPro" id="IPR018643">
    <property type="entry name" value="DUF2069_membrane"/>
</dbReference>
<dbReference type="RefSeq" id="WP_149352942.1">
    <property type="nucleotide sequence ID" value="NZ_VTRV01000081.1"/>
</dbReference>
<dbReference type="OrthoDB" id="5957486at2"/>
<comment type="caution">
    <text evidence="3">The sequence shown here is derived from an EMBL/GenBank/DDBJ whole genome shotgun (WGS) entry which is preliminary data.</text>
</comment>
<organism evidence="3 4">
    <name type="scientific">Cognatilysobacter lacus</name>
    <dbReference type="NCBI Taxonomy" id="1643323"/>
    <lineage>
        <taxon>Bacteria</taxon>
        <taxon>Pseudomonadati</taxon>
        <taxon>Pseudomonadota</taxon>
        <taxon>Gammaproteobacteria</taxon>
        <taxon>Lysobacterales</taxon>
        <taxon>Lysobacteraceae</taxon>
        <taxon>Cognatilysobacter</taxon>
    </lineage>
</organism>
<evidence type="ECO:0000313" key="4">
    <source>
        <dbReference type="Proteomes" id="UP000323164"/>
    </source>
</evidence>
<feature type="signal peptide" evidence="2">
    <location>
        <begin position="1"/>
        <end position="26"/>
    </location>
</feature>
<dbReference type="AlphaFoldDB" id="A0A5D8Z4L5"/>
<accession>A0A5D8Z4L5</accession>
<dbReference type="Proteomes" id="UP000323164">
    <property type="component" value="Unassembled WGS sequence"/>
</dbReference>
<evidence type="ECO:0000313" key="3">
    <source>
        <dbReference type="EMBL" id="TZF89580.1"/>
    </source>
</evidence>
<evidence type="ECO:0000256" key="2">
    <source>
        <dbReference type="SAM" id="SignalP"/>
    </source>
</evidence>
<keyword evidence="1" id="KW-1133">Transmembrane helix</keyword>
<feature type="transmembrane region" description="Helical" evidence="1">
    <location>
        <begin position="79"/>
        <end position="100"/>
    </location>
</feature>
<dbReference type="Pfam" id="PF09842">
    <property type="entry name" value="DUF2069"/>
    <property type="match status" value="1"/>
</dbReference>